<dbReference type="RefSeq" id="XP_056082396.1">
    <property type="nucleotide sequence ID" value="XM_056222735.1"/>
</dbReference>
<accession>A0AA35J0U8</accession>
<dbReference type="PANTHER" id="PTHR46118:SF4">
    <property type="entry name" value="PROTEIN ABHD11"/>
    <property type="match status" value="1"/>
</dbReference>
<dbReference type="Proteomes" id="UP001161438">
    <property type="component" value="Chromosome 7"/>
</dbReference>
<dbReference type="SUPFAM" id="SSF53474">
    <property type="entry name" value="alpha/beta-Hydrolases"/>
    <property type="match status" value="1"/>
</dbReference>
<organism evidence="4 5">
    <name type="scientific">Saccharomyces mikatae IFO 1815</name>
    <dbReference type="NCBI Taxonomy" id="226126"/>
    <lineage>
        <taxon>Eukaryota</taxon>
        <taxon>Fungi</taxon>
        <taxon>Dikarya</taxon>
        <taxon>Ascomycota</taxon>
        <taxon>Saccharomycotina</taxon>
        <taxon>Saccharomycetes</taxon>
        <taxon>Saccharomycetales</taxon>
        <taxon>Saccharomycetaceae</taxon>
        <taxon>Saccharomyces</taxon>
    </lineage>
</organism>
<evidence type="ECO:0000256" key="2">
    <source>
        <dbReference type="ARBA" id="ARBA00022801"/>
    </source>
</evidence>
<dbReference type="Gene3D" id="3.40.50.1820">
    <property type="entry name" value="alpha/beta hydrolase"/>
    <property type="match status" value="1"/>
</dbReference>
<dbReference type="InterPro" id="IPR000073">
    <property type="entry name" value="AB_hydrolase_1"/>
</dbReference>
<evidence type="ECO:0000259" key="3">
    <source>
        <dbReference type="Pfam" id="PF00561"/>
    </source>
</evidence>
<evidence type="ECO:0000313" key="4">
    <source>
        <dbReference type="EMBL" id="CAI4039281.1"/>
    </source>
</evidence>
<dbReference type="InterPro" id="IPR029058">
    <property type="entry name" value="AB_hydrolase_fold"/>
</dbReference>
<dbReference type="GO" id="GO:0005739">
    <property type="term" value="C:mitochondrion"/>
    <property type="evidence" value="ECO:0007669"/>
    <property type="project" value="TreeGrafter"/>
</dbReference>
<dbReference type="Pfam" id="PF00561">
    <property type="entry name" value="Abhydrolase_1"/>
    <property type="match status" value="1"/>
</dbReference>
<dbReference type="GO" id="GO:0052689">
    <property type="term" value="F:carboxylic ester hydrolase activity"/>
    <property type="evidence" value="ECO:0007669"/>
    <property type="project" value="TreeGrafter"/>
</dbReference>
<feature type="domain" description="AB hydrolase-1" evidence="3">
    <location>
        <begin position="39"/>
        <end position="312"/>
    </location>
</feature>
<keyword evidence="2" id="KW-0378">Hydrolase</keyword>
<keyword evidence="5" id="KW-1185">Reference proteome</keyword>
<proteinExistence type="inferred from homology"/>
<comment type="similarity">
    <text evidence="1">Belongs to the AB hydrolase superfamily.</text>
</comment>
<reference evidence="4" key="1">
    <citation type="submission" date="2022-10" db="EMBL/GenBank/DDBJ databases">
        <authorList>
            <person name="Byrne P K."/>
        </authorList>
    </citation>
    <scope>NUCLEOTIDE SEQUENCE</scope>
    <source>
        <strain evidence="4">IFO1815</strain>
    </source>
</reference>
<dbReference type="AlphaFoldDB" id="A0AA35J0U8"/>
<dbReference type="EMBL" id="OX365763">
    <property type="protein sequence ID" value="CAI4039281.1"/>
    <property type="molecule type" value="Genomic_DNA"/>
</dbReference>
<evidence type="ECO:0000256" key="1">
    <source>
        <dbReference type="ARBA" id="ARBA00008645"/>
    </source>
</evidence>
<protein>
    <recommendedName>
        <fullName evidence="3">AB hydrolase-1 domain-containing protein</fullName>
    </recommendedName>
</protein>
<name>A0AA35J0U8_SACMI</name>
<evidence type="ECO:0000313" key="5">
    <source>
        <dbReference type="Proteomes" id="UP001161438"/>
    </source>
</evidence>
<dbReference type="GeneID" id="80918492"/>
<gene>
    <name evidence="4" type="primary">SMKI07G2620</name>
    <name evidence="4" type="ORF">SMKI_07G2620</name>
</gene>
<dbReference type="PANTHER" id="PTHR46118">
    <property type="entry name" value="PROTEIN ABHD11"/>
    <property type="match status" value="1"/>
</dbReference>
<sequence length="328" mass="37509">MSKLVPNKGLPYKKIVQLSFHRTRLPSDVLSPKTFKQRPAIVNIHGLLGSHVMFHSFNKFLSRKIDADIFSVDVRNHGISPKALPYDYATLTGDLIHFIETHIGSERPIYLLGFSMGGKIALLATLYKHINVRKCISIDLPPYETPELDPMIIQNYDLIMRIIRRDVKILRGSPNWQKKVLELFKGLDCNKRKCGGAVALYFANGFLSVKSNNVSQAPSHYGQQHGRETDPYIKFSIPLSSMPHLLDEVKKWPDLSNNEDFFSKGVDNRKVLFMRGLQSNFINNNYSLLRDSFPFADVQEFNTGHNLLFEDPDGSFKCILDFFCGRER</sequence>